<dbReference type="KEGG" id="sia:M1425_1838"/>
<dbReference type="GeneID" id="7795776"/>
<dbReference type="RefSeq" id="WP_012711813.1">
    <property type="nucleotide sequence ID" value="NC_012588.1"/>
</dbReference>
<evidence type="ECO:0000313" key="1">
    <source>
        <dbReference type="EMBL" id="ACP38583.1"/>
    </source>
</evidence>
<organism evidence="1 2">
    <name type="scientific">Saccharolobus islandicus (strain M.14.25 / Kamchatka #1)</name>
    <name type="common">Sulfolobus islandicus</name>
    <dbReference type="NCBI Taxonomy" id="427317"/>
    <lineage>
        <taxon>Archaea</taxon>
        <taxon>Thermoproteota</taxon>
        <taxon>Thermoprotei</taxon>
        <taxon>Sulfolobales</taxon>
        <taxon>Sulfolobaceae</taxon>
        <taxon>Saccharolobus</taxon>
    </lineage>
</organism>
<dbReference type="Proteomes" id="UP000001350">
    <property type="component" value="Chromosome"/>
</dbReference>
<evidence type="ECO:0000313" key="2">
    <source>
        <dbReference type="Proteomes" id="UP000001350"/>
    </source>
</evidence>
<dbReference type="AlphaFoldDB" id="C3MY26"/>
<gene>
    <name evidence="1" type="ordered locus">M1425_1838</name>
</gene>
<protein>
    <submittedName>
        <fullName evidence="1">Uncharacterized protein</fullName>
    </submittedName>
</protein>
<sequence>MSDRLLEKLFKSKSKKTRIFSVRIPAKIYLLYELAEFDSEDITELKQLVSAFIVSKAIEKGIEVPDEVKSAFQNVVSKSTQNGNIVFNINISKSESKSEVNNNITIDLSDLINKLNELWNEVKVRNRDIQRNNAVVLPPARIKEFDELIAKIMKKLVN</sequence>
<name>C3MY26_SACI4</name>
<dbReference type="EMBL" id="CP001400">
    <property type="protein sequence ID" value="ACP38583.1"/>
    <property type="molecule type" value="Genomic_DNA"/>
</dbReference>
<dbReference type="HOGENOM" id="CLU_1665577_0_0_2"/>
<reference evidence="1 2" key="1">
    <citation type="journal article" date="2009" name="Proc. Natl. Acad. Sci. U.S.A.">
        <title>Biogeography of the Sulfolobus islandicus pan-genome.</title>
        <authorList>
            <person name="Reno M.L."/>
            <person name="Held N.L."/>
            <person name="Fields C.J."/>
            <person name="Burke P.V."/>
            <person name="Whitaker R.J."/>
        </authorList>
    </citation>
    <scope>NUCLEOTIDE SEQUENCE [LARGE SCALE GENOMIC DNA]</scope>
    <source>
        <strain evidence="2">M.14.25 / Kamchatka #1</strain>
    </source>
</reference>
<accession>C3MY26</accession>
<proteinExistence type="predicted"/>